<protein>
    <submittedName>
        <fullName evidence="2">Uncharacterized protein</fullName>
    </submittedName>
</protein>
<sequence length="220" mass="23937">MTDELTDALEVMIAAARRHLEEVRAAEGRVDDESVWRAYVAFNNSAYEYDELLRTTFDEVTPFDLEPLRTDDLDTDSDGEPSVEEAVEPDPEPAVISVRQRRDYLVPSSAALLRAAELAREQVPDPDGDDQPIQGIGDAVLELLHAGDGTLHSLEVPELTPLDGIVVVNDVSEGLDVAATDDGHEDLAFEVSPADAMIGRLDERSFHSGVEAGVTVRADD</sequence>
<dbReference type="RefSeq" id="WP_147134089.1">
    <property type="nucleotide sequence ID" value="NZ_BAABIJ010000001.1"/>
</dbReference>
<reference evidence="2 3" key="1">
    <citation type="journal article" date="2013" name="Stand. Genomic Sci.">
        <title>Genomic Encyclopedia of Type Strains, Phase I: The one thousand microbial genomes (KMG-I) project.</title>
        <authorList>
            <person name="Kyrpides N.C."/>
            <person name="Woyke T."/>
            <person name="Eisen J.A."/>
            <person name="Garrity G."/>
            <person name="Lilburn T.G."/>
            <person name="Beck B.J."/>
            <person name="Whitman W.B."/>
            <person name="Hugenholtz P."/>
            <person name="Klenk H.P."/>
        </authorList>
    </citation>
    <scope>NUCLEOTIDE SEQUENCE [LARGE SCALE GENOMIC DNA]</scope>
    <source>
        <strain evidence="2 3">DSM 45044</strain>
    </source>
</reference>
<feature type="region of interest" description="Disordered" evidence="1">
    <location>
        <begin position="65"/>
        <end position="91"/>
    </location>
</feature>
<feature type="compositionally biased region" description="Acidic residues" evidence="1">
    <location>
        <begin position="73"/>
        <end position="91"/>
    </location>
</feature>
<evidence type="ECO:0000256" key="1">
    <source>
        <dbReference type="SAM" id="MobiDB-lite"/>
    </source>
</evidence>
<proteinExistence type="predicted"/>
<dbReference type="EMBL" id="VLLL01000005">
    <property type="protein sequence ID" value="TWJ15426.1"/>
    <property type="molecule type" value="Genomic_DNA"/>
</dbReference>
<gene>
    <name evidence="2" type="ORF">LX16_1131</name>
</gene>
<evidence type="ECO:0000313" key="3">
    <source>
        <dbReference type="Proteomes" id="UP000321617"/>
    </source>
</evidence>
<organism evidence="2 3">
    <name type="scientific">Stackebrandtia albiflava</name>
    <dbReference type="NCBI Taxonomy" id="406432"/>
    <lineage>
        <taxon>Bacteria</taxon>
        <taxon>Bacillati</taxon>
        <taxon>Actinomycetota</taxon>
        <taxon>Actinomycetes</taxon>
        <taxon>Glycomycetales</taxon>
        <taxon>Glycomycetaceae</taxon>
        <taxon>Stackebrandtia</taxon>
    </lineage>
</organism>
<dbReference type="AlphaFoldDB" id="A0A562VC29"/>
<name>A0A562VC29_9ACTN</name>
<dbReference type="Proteomes" id="UP000321617">
    <property type="component" value="Unassembled WGS sequence"/>
</dbReference>
<dbReference type="OrthoDB" id="3399587at2"/>
<accession>A0A562VC29</accession>
<evidence type="ECO:0000313" key="2">
    <source>
        <dbReference type="EMBL" id="TWJ15426.1"/>
    </source>
</evidence>
<keyword evidence="3" id="KW-1185">Reference proteome</keyword>
<comment type="caution">
    <text evidence="2">The sequence shown here is derived from an EMBL/GenBank/DDBJ whole genome shotgun (WGS) entry which is preliminary data.</text>
</comment>